<keyword evidence="3 7" id="KW-1133">Transmembrane helix</keyword>
<dbReference type="KEGG" id="ntt:TAO_1041"/>
<dbReference type="Gene3D" id="3.30.160.60">
    <property type="entry name" value="Classic Zinc Finger"/>
    <property type="match status" value="1"/>
</dbReference>
<dbReference type="OrthoDB" id="9814591at2"/>
<reference evidence="8 9" key="1">
    <citation type="journal article" date="2017" name="ISME J.">
        <title>An acid-tolerant ammonia-oxidizing ?-proteobacterium from soil.</title>
        <authorList>
            <person name="Hayatsu M."/>
            <person name="Tago K."/>
            <person name="Uchiyama I."/>
            <person name="Toyoda A."/>
            <person name="Wang Y."/>
            <person name="Shimomura Y."/>
            <person name="Okubo T."/>
            <person name="Kurisu F."/>
            <person name="Hirono Y."/>
            <person name="Nonaka K."/>
            <person name="Akiyama H."/>
            <person name="Itoh T."/>
            <person name="Takami H."/>
        </authorList>
    </citation>
    <scope>NUCLEOTIDE SEQUENCE [LARGE SCALE GENOMIC DNA]</scope>
    <source>
        <strain evidence="8 9">TAO100</strain>
    </source>
</reference>
<dbReference type="GO" id="GO:0008932">
    <property type="term" value="F:lytic endotransglycosylase activity"/>
    <property type="evidence" value="ECO:0007669"/>
    <property type="project" value="UniProtKB-UniRule"/>
</dbReference>
<proteinExistence type="inferred from homology"/>
<dbReference type="Proteomes" id="UP000243679">
    <property type="component" value="Chromosome"/>
</dbReference>
<dbReference type="Gene3D" id="3.30.1490.480">
    <property type="entry name" value="Endolytic murein transglycosylase"/>
    <property type="match status" value="1"/>
</dbReference>
<evidence type="ECO:0000313" key="8">
    <source>
        <dbReference type="EMBL" id="BAW80411.1"/>
    </source>
</evidence>
<dbReference type="HAMAP" id="MF_02065">
    <property type="entry name" value="MltG"/>
    <property type="match status" value="1"/>
</dbReference>
<comment type="similarity">
    <text evidence="7">Belongs to the transglycosylase MltG family.</text>
</comment>
<organism evidence="8 9">
    <name type="scientific">Candidatus Nitrosoglobus terrae</name>
    <dbReference type="NCBI Taxonomy" id="1630141"/>
    <lineage>
        <taxon>Bacteria</taxon>
        <taxon>Pseudomonadati</taxon>
        <taxon>Pseudomonadota</taxon>
        <taxon>Gammaproteobacteria</taxon>
        <taxon>Chromatiales</taxon>
        <taxon>Chromatiaceae</taxon>
        <taxon>Candidatus Nitrosoglobus</taxon>
    </lineage>
</organism>
<keyword evidence="6 7" id="KW-0961">Cell wall biogenesis/degradation</keyword>
<protein>
    <recommendedName>
        <fullName evidence="7">Endolytic murein transglycosylase</fullName>
        <ecNumber evidence="7">4.2.2.29</ecNumber>
    </recommendedName>
    <alternativeName>
        <fullName evidence="7">Peptidoglycan lytic transglycosylase</fullName>
    </alternativeName>
    <alternativeName>
        <fullName evidence="7">Peptidoglycan polymerization terminase</fullName>
    </alternativeName>
</protein>
<comment type="catalytic activity">
    <reaction evidence="7">
        <text>a peptidoglycan chain = a peptidoglycan chain with N-acetyl-1,6-anhydromuramyl-[peptide] at the reducing end + a peptidoglycan chain with N-acetylglucosamine at the non-reducing end.</text>
        <dbReference type="EC" id="4.2.2.29"/>
    </reaction>
</comment>
<dbReference type="AlphaFoldDB" id="A0A1Q2SMR3"/>
<feature type="site" description="Important for catalytic activity" evidence="7">
    <location>
        <position position="216"/>
    </location>
</feature>
<accession>A0A1Q2SMR3</accession>
<dbReference type="GO" id="GO:0009252">
    <property type="term" value="P:peptidoglycan biosynthetic process"/>
    <property type="evidence" value="ECO:0007669"/>
    <property type="project" value="UniProtKB-UniRule"/>
</dbReference>
<dbReference type="PANTHER" id="PTHR30518">
    <property type="entry name" value="ENDOLYTIC MUREIN TRANSGLYCOSYLASE"/>
    <property type="match status" value="1"/>
</dbReference>
<evidence type="ECO:0000256" key="7">
    <source>
        <dbReference type="HAMAP-Rule" id="MF_02065"/>
    </source>
</evidence>
<evidence type="ECO:0000256" key="6">
    <source>
        <dbReference type="ARBA" id="ARBA00023316"/>
    </source>
</evidence>
<dbReference type="GO" id="GO:0005886">
    <property type="term" value="C:plasma membrane"/>
    <property type="evidence" value="ECO:0007669"/>
    <property type="project" value="UniProtKB-UniRule"/>
</dbReference>
<keyword evidence="1 7" id="KW-1003">Cell membrane</keyword>
<evidence type="ECO:0000256" key="3">
    <source>
        <dbReference type="ARBA" id="ARBA00022989"/>
    </source>
</evidence>
<name>A0A1Q2SMR3_9GAMM</name>
<dbReference type="PANTHER" id="PTHR30518:SF2">
    <property type="entry name" value="ENDOLYTIC MUREIN TRANSGLYCOSYLASE"/>
    <property type="match status" value="1"/>
</dbReference>
<dbReference type="RefSeq" id="WP_096526959.1">
    <property type="nucleotide sequence ID" value="NZ_AP014836.1"/>
</dbReference>
<dbReference type="InterPro" id="IPR003770">
    <property type="entry name" value="MLTG-like"/>
</dbReference>
<keyword evidence="4 7" id="KW-0472">Membrane</keyword>
<dbReference type="NCBIfam" id="TIGR00247">
    <property type="entry name" value="endolytic transglycosylase MltG"/>
    <property type="match status" value="1"/>
</dbReference>
<dbReference type="Pfam" id="PF02618">
    <property type="entry name" value="YceG"/>
    <property type="match status" value="1"/>
</dbReference>
<comment type="function">
    <text evidence="7">Functions as a peptidoglycan terminase that cleaves nascent peptidoglycan strands endolytically to terminate their elongation.</text>
</comment>
<dbReference type="EC" id="4.2.2.29" evidence="7"/>
<evidence type="ECO:0000256" key="1">
    <source>
        <dbReference type="ARBA" id="ARBA00022475"/>
    </source>
</evidence>
<evidence type="ECO:0000256" key="4">
    <source>
        <dbReference type="ARBA" id="ARBA00023136"/>
    </source>
</evidence>
<evidence type="ECO:0000256" key="5">
    <source>
        <dbReference type="ARBA" id="ARBA00023239"/>
    </source>
</evidence>
<keyword evidence="9" id="KW-1185">Reference proteome</keyword>
<dbReference type="EMBL" id="AP014836">
    <property type="protein sequence ID" value="BAW80411.1"/>
    <property type="molecule type" value="Genomic_DNA"/>
</dbReference>
<evidence type="ECO:0000313" key="9">
    <source>
        <dbReference type="Proteomes" id="UP000243679"/>
    </source>
</evidence>
<keyword evidence="5 7" id="KW-0456">Lyase</keyword>
<sequence>MDRFFLSLLIISGFILGVWTKVKYDHLSYHLLHVNSKGSYFVIPKGATIHSVATDLYQKGFLDYPLYLELLARWRGVSRNIKAGEYYIQPEAAVSEFLQQIVSGKIAQHSLTLVEGWTFSQMMIAIRNSVHLNQTLKQVPLSEIMASLGYSQEHPEGRFFPDTYFFPTDTTDFEFLHRAYQLMKQHLIQEWEARAPDLPYRNPDEALILASIIERETALPKERPLVAGVFIRRLRKGMRLQADPTVIYSLGKDFNGNLRRQDLRTDTPYNTYTRLGLPPTPICMPSLESLHAALHPDKGEALYFVAQSDGSHYFSSTLEEHNVAVQAYQLGILSNQPRNLK</sequence>
<keyword evidence="7" id="KW-0997">Cell inner membrane</keyword>
<keyword evidence="2 7" id="KW-0812">Transmembrane</keyword>
<dbReference type="GO" id="GO:0071555">
    <property type="term" value="P:cell wall organization"/>
    <property type="evidence" value="ECO:0007669"/>
    <property type="project" value="UniProtKB-KW"/>
</dbReference>
<gene>
    <name evidence="7" type="primary">mltG</name>
    <name evidence="8" type="ORF">TAO_1041</name>
</gene>
<evidence type="ECO:0000256" key="2">
    <source>
        <dbReference type="ARBA" id="ARBA00022692"/>
    </source>
</evidence>
<dbReference type="CDD" id="cd08010">
    <property type="entry name" value="MltG_like"/>
    <property type="match status" value="1"/>
</dbReference>